<dbReference type="InterPro" id="IPR001057">
    <property type="entry name" value="Glu/AcGlu_kinase"/>
</dbReference>
<dbReference type="GO" id="GO:0005737">
    <property type="term" value="C:cytoplasm"/>
    <property type="evidence" value="ECO:0007669"/>
    <property type="project" value="UniProtKB-SubCell"/>
</dbReference>
<protein>
    <recommendedName>
        <fullName evidence="9">Acetylglutamate kinase</fullName>
        <ecNumber evidence="9">2.7.2.8</ecNumber>
    </recommendedName>
    <alternativeName>
        <fullName evidence="9">N-acetyl-L-glutamate 5-phosphotransferase</fullName>
    </alternativeName>
    <alternativeName>
        <fullName evidence="9">NAG kinase</fullName>
        <shortName evidence="9">NAGK</shortName>
    </alternativeName>
</protein>
<keyword evidence="2 9" id="KW-0055">Arginine biosynthesis</keyword>
<dbReference type="Pfam" id="PF00696">
    <property type="entry name" value="AA_kinase"/>
    <property type="match status" value="1"/>
</dbReference>
<dbReference type="PANTHER" id="PTHR23342:SF0">
    <property type="entry name" value="N-ACETYLGLUTAMATE SYNTHASE, MITOCHONDRIAL"/>
    <property type="match status" value="1"/>
</dbReference>
<feature type="site" description="Transition state stabilizer" evidence="9">
    <location>
        <position position="29"/>
    </location>
</feature>
<dbReference type="PANTHER" id="PTHR23342">
    <property type="entry name" value="N-ACETYLGLUTAMATE SYNTHASE"/>
    <property type="match status" value="1"/>
</dbReference>
<comment type="subcellular location">
    <subcellularLocation>
        <location evidence="9">Cytoplasm</location>
    </subcellularLocation>
</comment>
<dbReference type="PRINTS" id="PR00474">
    <property type="entry name" value="GLU5KINASE"/>
</dbReference>
<evidence type="ECO:0000256" key="9">
    <source>
        <dbReference type="HAMAP-Rule" id="MF_00082"/>
    </source>
</evidence>
<keyword evidence="5 9" id="KW-0547">Nucleotide-binding</keyword>
<evidence type="ECO:0000256" key="2">
    <source>
        <dbReference type="ARBA" id="ARBA00022571"/>
    </source>
</evidence>
<keyword evidence="7 9" id="KW-0067">ATP-binding</keyword>
<reference evidence="11 12" key="1">
    <citation type="journal article" date="2019" name="ISME J.">
        <title>Genome analyses of uncultured TG2/ZB3 bacteria in 'Margulisbacteria' specifically attached to ectosymbiotic spirochetes of protists in the termite gut.</title>
        <authorList>
            <person name="Utami Y.D."/>
            <person name="Kuwahara H."/>
            <person name="Igai K."/>
            <person name="Murakami T."/>
            <person name="Sugaya K."/>
            <person name="Morikawa T."/>
            <person name="Nagura Y."/>
            <person name="Yuki M."/>
            <person name="Deevong P."/>
            <person name="Inoue T."/>
            <person name="Kihara K."/>
            <person name="Lo N."/>
            <person name="Yamada A."/>
            <person name="Ohkuma M."/>
            <person name="Hongoh Y."/>
        </authorList>
    </citation>
    <scope>NUCLEOTIDE SEQUENCE [LARGE SCALE GENOMIC DNA]</scope>
    <source>
        <strain evidence="11">NkOx7-01</strain>
    </source>
</reference>
<feature type="domain" description="Aspartate/glutamate/uridylate kinase" evidence="10">
    <location>
        <begin position="25"/>
        <end position="260"/>
    </location>
</feature>
<keyword evidence="4 9" id="KW-0808">Transferase</keyword>
<dbReference type="SUPFAM" id="SSF53633">
    <property type="entry name" value="Carbamate kinase-like"/>
    <property type="match status" value="1"/>
</dbReference>
<dbReference type="Gene3D" id="3.40.1160.10">
    <property type="entry name" value="Acetylglutamate kinase-like"/>
    <property type="match status" value="1"/>
</dbReference>
<evidence type="ECO:0000259" key="10">
    <source>
        <dbReference type="Pfam" id="PF00696"/>
    </source>
</evidence>
<comment type="function">
    <text evidence="9">Catalyzes the ATP-dependent phosphorylation of N-acetyl-L-glutamate.</text>
</comment>
<dbReference type="InterPro" id="IPR037528">
    <property type="entry name" value="ArgB"/>
</dbReference>
<dbReference type="FunFam" id="3.40.1160.10:FF:000004">
    <property type="entry name" value="Acetylglutamate kinase"/>
    <property type="match status" value="1"/>
</dbReference>
<dbReference type="HAMAP" id="MF_00082">
    <property type="entry name" value="ArgB"/>
    <property type="match status" value="1"/>
</dbReference>
<keyword evidence="3 9" id="KW-0028">Amino-acid biosynthesis</keyword>
<gene>
    <name evidence="9 11" type="primary">argB</name>
    <name evidence="11" type="ORF">NO1_0016</name>
</gene>
<feature type="binding site" evidence="9">
    <location>
        <position position="181"/>
    </location>
    <ligand>
        <name>substrate</name>
    </ligand>
</feature>
<dbReference type="AlphaFoldDB" id="A0A388T803"/>
<keyword evidence="9" id="KW-0963">Cytoplasm</keyword>
<dbReference type="EMBL" id="BGZN01000001">
    <property type="protein sequence ID" value="GBR72496.1"/>
    <property type="molecule type" value="Genomic_DNA"/>
</dbReference>
<dbReference type="PIRSF" id="PIRSF000728">
    <property type="entry name" value="NAGK"/>
    <property type="match status" value="1"/>
</dbReference>
<sequence>MQKFQDKVEVILDALPYIRKFQDAIVVIKYGGSAMIDPRLKRNVARDVALLNYIGMKPVVVHGGGKEINSWLDKVGKKAEFAPNGLRVTDKETMEIAEMVLGRIGKEIVELLHREGETKAVSLSGKDAGLFVAEKLQSDYDLGFVGEIKTVNAEVVRGLLEKGFIPVISSVAMSRTGETYNVNADIAACKIAKELEAAKLYLMTDVDGVLDSDKQLIQRLNKKKAEELIENKIISGGMIPKIKSALDVLSIGVKSVHIINGTVEHSLLLETLTSTGIGTMVTLD</sequence>
<comment type="pathway">
    <text evidence="1 9">Amino-acid biosynthesis; L-arginine biosynthesis; N(2)-acetyl-L-ornithine from L-glutamate: step 2/4.</text>
</comment>
<evidence type="ECO:0000313" key="11">
    <source>
        <dbReference type="EMBL" id="GBR72496.1"/>
    </source>
</evidence>
<evidence type="ECO:0000313" key="12">
    <source>
        <dbReference type="Proteomes" id="UP000269352"/>
    </source>
</evidence>
<comment type="catalytic activity">
    <reaction evidence="8 9">
        <text>N-acetyl-L-glutamate + ATP = N-acetyl-L-glutamyl 5-phosphate + ADP</text>
        <dbReference type="Rhea" id="RHEA:14629"/>
        <dbReference type="ChEBI" id="CHEBI:30616"/>
        <dbReference type="ChEBI" id="CHEBI:44337"/>
        <dbReference type="ChEBI" id="CHEBI:57936"/>
        <dbReference type="ChEBI" id="CHEBI:456216"/>
        <dbReference type="EC" id="2.7.2.8"/>
    </reaction>
</comment>
<proteinExistence type="inferred from homology"/>
<dbReference type="GO" id="GO:0042450">
    <property type="term" value="P:L-arginine biosynthetic process via ornithine"/>
    <property type="evidence" value="ECO:0007669"/>
    <property type="project" value="UniProtKB-UniRule"/>
</dbReference>
<dbReference type="InterPro" id="IPR041727">
    <property type="entry name" value="NAGK-C"/>
</dbReference>
<keyword evidence="12" id="KW-1185">Reference proteome</keyword>
<dbReference type="GO" id="GO:0005524">
    <property type="term" value="F:ATP binding"/>
    <property type="evidence" value="ECO:0007669"/>
    <property type="project" value="UniProtKB-UniRule"/>
</dbReference>
<keyword evidence="6 9" id="KW-0418">Kinase</keyword>
<dbReference type="NCBIfam" id="TIGR00761">
    <property type="entry name" value="argB"/>
    <property type="match status" value="1"/>
</dbReference>
<accession>A0A388T803</accession>
<dbReference type="InterPro" id="IPR036393">
    <property type="entry name" value="AceGlu_kinase-like_sf"/>
</dbReference>
<feature type="binding site" evidence="9">
    <location>
        <position position="87"/>
    </location>
    <ligand>
        <name>substrate</name>
    </ligand>
</feature>
<dbReference type="GO" id="GO:0003991">
    <property type="term" value="F:acetylglutamate kinase activity"/>
    <property type="evidence" value="ECO:0007669"/>
    <property type="project" value="UniProtKB-UniRule"/>
</dbReference>
<evidence type="ECO:0000256" key="8">
    <source>
        <dbReference type="ARBA" id="ARBA00048141"/>
    </source>
</evidence>
<name>A0A388T803_TERA1</name>
<dbReference type="UniPathway" id="UPA00068">
    <property type="reaction ID" value="UER00107"/>
</dbReference>
<evidence type="ECO:0000256" key="5">
    <source>
        <dbReference type="ARBA" id="ARBA00022741"/>
    </source>
</evidence>
<feature type="binding site" evidence="9">
    <location>
        <begin position="64"/>
        <end position="65"/>
    </location>
    <ligand>
        <name>substrate</name>
    </ligand>
</feature>
<evidence type="ECO:0000256" key="6">
    <source>
        <dbReference type="ARBA" id="ARBA00022777"/>
    </source>
</evidence>
<comment type="similarity">
    <text evidence="9">Belongs to the acetylglutamate kinase family. ArgB subfamily.</text>
</comment>
<evidence type="ECO:0000256" key="7">
    <source>
        <dbReference type="ARBA" id="ARBA00022840"/>
    </source>
</evidence>
<evidence type="ECO:0000256" key="4">
    <source>
        <dbReference type="ARBA" id="ARBA00022679"/>
    </source>
</evidence>
<dbReference type="EC" id="2.7.2.8" evidence="9"/>
<evidence type="ECO:0000256" key="3">
    <source>
        <dbReference type="ARBA" id="ARBA00022605"/>
    </source>
</evidence>
<dbReference type="CDD" id="cd04250">
    <property type="entry name" value="AAK_NAGK-C"/>
    <property type="match status" value="1"/>
</dbReference>
<dbReference type="InterPro" id="IPR001048">
    <property type="entry name" value="Asp/Glu/Uridylate_kinase"/>
</dbReference>
<comment type="caution">
    <text evidence="11">The sequence shown here is derived from an EMBL/GenBank/DDBJ whole genome shotgun (WGS) entry which is preliminary data.</text>
</comment>
<feature type="site" description="Transition state stabilizer" evidence="9">
    <location>
        <position position="241"/>
    </location>
</feature>
<evidence type="ECO:0000256" key="1">
    <source>
        <dbReference type="ARBA" id="ARBA00004828"/>
    </source>
</evidence>
<dbReference type="Proteomes" id="UP000269352">
    <property type="component" value="Unassembled WGS sequence"/>
</dbReference>
<dbReference type="InterPro" id="IPR004662">
    <property type="entry name" value="AcgluKinase_fam"/>
</dbReference>
<organism evidence="11 12">
    <name type="scientific">Termititenax aidoneus</name>
    <dbReference type="NCBI Taxonomy" id="2218524"/>
    <lineage>
        <taxon>Bacteria</taxon>
        <taxon>Bacillati</taxon>
        <taxon>Candidatus Margulisiibacteriota</taxon>
        <taxon>Candidatus Termititenacia</taxon>
        <taxon>Candidatus Termititenacales</taxon>
        <taxon>Candidatus Termititenacaceae</taxon>
        <taxon>Candidatus Termititenax</taxon>
    </lineage>
</organism>